<dbReference type="EMBL" id="CAAHFG010000001">
    <property type="protein sequence ID" value="VGO12668.1"/>
    <property type="molecule type" value="Genomic_DNA"/>
</dbReference>
<reference evidence="3 4" key="1">
    <citation type="submission" date="2019-04" db="EMBL/GenBank/DDBJ databases">
        <authorList>
            <person name="Van Vliet M D."/>
        </authorList>
    </citation>
    <scope>NUCLEOTIDE SEQUENCE [LARGE SCALE GENOMIC DNA]</scope>
    <source>
        <strain evidence="3 4">F1</strain>
    </source>
</reference>
<evidence type="ECO:0000256" key="2">
    <source>
        <dbReference type="SAM" id="SignalP"/>
    </source>
</evidence>
<proteinExistence type="predicted"/>
<keyword evidence="1" id="KW-1133">Transmembrane helix</keyword>
<accession>A0A6C2TY56</accession>
<evidence type="ECO:0008006" key="5">
    <source>
        <dbReference type="Google" id="ProtNLM"/>
    </source>
</evidence>
<evidence type="ECO:0000313" key="4">
    <source>
        <dbReference type="Proteomes" id="UP000366872"/>
    </source>
</evidence>
<keyword evidence="1" id="KW-0472">Membrane</keyword>
<protein>
    <recommendedName>
        <fullName evidence="5">PEP-CTERM protein-sorting domain-containing protein</fullName>
    </recommendedName>
</protein>
<dbReference type="AlphaFoldDB" id="A0A6C2TY56"/>
<sequence>MKIKAGIILGVFALCVQGALAGVIIDGTSANGNGSFEFDASGDALTADGAPGKWVSTSGDLTIDGNVGELKEITSVFARDAVASDGSYSMRVDSGYNGSPSEQRGGILNTGYVVGADDEFTFSFDWRKTDNKLGAANFDVFVFTSSNDALDGTLTSLYKGTFGSGPAMASFVSVSLTSGDFTIAGANEGKELFVAFAAGGFTQASNTSPLNIDNLSLTVIPEPATLGLVAAFGGGLLFIRRLMM</sequence>
<keyword evidence="2" id="KW-0732">Signal</keyword>
<dbReference type="RefSeq" id="WP_136078313.1">
    <property type="nucleotide sequence ID" value="NZ_CAAHFG010000001.1"/>
</dbReference>
<evidence type="ECO:0000256" key="1">
    <source>
        <dbReference type="SAM" id="Phobius"/>
    </source>
</evidence>
<name>A0A6C2TY56_PONDE</name>
<dbReference type="Proteomes" id="UP000366872">
    <property type="component" value="Unassembled WGS sequence"/>
</dbReference>
<feature type="transmembrane region" description="Helical" evidence="1">
    <location>
        <begin position="224"/>
        <end position="243"/>
    </location>
</feature>
<feature type="chain" id="PRO_5025444903" description="PEP-CTERM protein-sorting domain-containing protein" evidence="2">
    <location>
        <begin position="22"/>
        <end position="244"/>
    </location>
</feature>
<organism evidence="3 4">
    <name type="scientific">Pontiella desulfatans</name>
    <dbReference type="NCBI Taxonomy" id="2750659"/>
    <lineage>
        <taxon>Bacteria</taxon>
        <taxon>Pseudomonadati</taxon>
        <taxon>Kiritimatiellota</taxon>
        <taxon>Kiritimatiellia</taxon>
        <taxon>Kiritimatiellales</taxon>
        <taxon>Pontiellaceae</taxon>
        <taxon>Pontiella</taxon>
    </lineage>
</organism>
<evidence type="ECO:0000313" key="3">
    <source>
        <dbReference type="EMBL" id="VGO12668.1"/>
    </source>
</evidence>
<gene>
    <name evidence="3" type="ORF">PDESU_01221</name>
</gene>
<feature type="signal peptide" evidence="2">
    <location>
        <begin position="1"/>
        <end position="21"/>
    </location>
</feature>
<keyword evidence="1" id="KW-0812">Transmembrane</keyword>
<keyword evidence="4" id="KW-1185">Reference proteome</keyword>